<evidence type="ECO:0000313" key="16">
    <source>
        <dbReference type="EMBL" id="CAG5133598.1"/>
    </source>
</evidence>
<evidence type="ECO:0000256" key="9">
    <source>
        <dbReference type="ARBA" id="ARBA00022843"/>
    </source>
</evidence>
<dbReference type="InterPro" id="IPR002083">
    <property type="entry name" value="MATH/TRAF_dom"/>
</dbReference>
<keyword evidence="2" id="KW-0963">Cytoplasm</keyword>
<dbReference type="Pfam" id="PF02176">
    <property type="entry name" value="zf-TRAF"/>
    <property type="match status" value="1"/>
</dbReference>
<keyword evidence="8 11" id="KW-0862">Zinc</keyword>
<dbReference type="FunFam" id="3.30.40.10:FF:000189">
    <property type="entry name" value="TNF receptor-associated factor"/>
    <property type="match status" value="1"/>
</dbReference>
<evidence type="ECO:0000256" key="5">
    <source>
        <dbReference type="ARBA" id="ARBA00022723"/>
    </source>
</evidence>
<feature type="domain" description="TRAF-type" evidence="15">
    <location>
        <begin position="126"/>
        <end position="178"/>
    </location>
</feature>
<evidence type="ECO:0000256" key="2">
    <source>
        <dbReference type="ARBA" id="ARBA00022490"/>
    </source>
</evidence>
<dbReference type="InterPro" id="IPR049342">
    <property type="entry name" value="TRAF1-6_MATH_dom"/>
</dbReference>
<evidence type="ECO:0008006" key="18">
    <source>
        <dbReference type="Google" id="ProtNLM"/>
    </source>
</evidence>
<dbReference type="SUPFAM" id="SSF49599">
    <property type="entry name" value="TRAF domain-like"/>
    <property type="match status" value="2"/>
</dbReference>
<dbReference type="OrthoDB" id="6499288at2759"/>
<evidence type="ECO:0000256" key="12">
    <source>
        <dbReference type="SAM" id="Coils"/>
    </source>
</evidence>
<dbReference type="InterPro" id="IPR049440">
    <property type="entry name" value="TRAF3/5_RING"/>
</dbReference>
<dbReference type="Pfam" id="PF21363">
    <property type="entry name" value="TRAF3_RING"/>
    <property type="match status" value="1"/>
</dbReference>
<feature type="domain" description="MATH" evidence="14">
    <location>
        <begin position="401"/>
        <end position="547"/>
    </location>
</feature>
<dbReference type="PROSITE" id="PS50145">
    <property type="entry name" value="ZF_TRAF"/>
    <property type="match status" value="2"/>
</dbReference>
<feature type="zinc finger region" description="TRAF-type" evidence="11">
    <location>
        <begin position="126"/>
        <end position="178"/>
    </location>
</feature>
<sequence>MAVQVNSSVFNENGDRQVGGFCPNIFFSGFDTKFICKHCHCILRDPVQSQCGHRFCYSCRDELLVNNRQVNCPACLEEQVDIQEVGQLSMNLMFPDNAVKREMSVMATSCVFPGCSWRGRFKEYEAHERSCEFRQIACGLCAQPVSNGHIDEHKQTDCPQRHVVCDFCQTETVFARLQSHHDICEKFPVTCDLCNLPNIAREGMKVHMEQQCSKRRIKCPMGCAEQFQHDKFPEHLHMCVESHLAWTVERLMILEHKIEDTIGSVEMTPANFSQVVGDVKSIEKKIQNFERHVQKCMQDKPSTHMDISGSETQRSDGPISAEVAAKASLKLVEPILGVIHHELDRALHSLQVLEGHYRQQQAQLDEIENQFRLQQQQLQLKDAALADVEMRLAAQELARYDGTILWKVSGFEGKKREAISGQTTSLYSPAFYSGPCGYKMCARIYPNGDGIGKGSHISLFFVIMRGHYDALLPWPFSQKVTLMMIDQNHKEHIVDAFKPDPTSSSFKRPTTEMNIASGCPLFLPLDKLHSRQYGYLRDDTIFVKIIVDTEGLDRYTEMNPGRFSTGYP</sequence>
<dbReference type="InterPro" id="IPR008974">
    <property type="entry name" value="TRAF-like"/>
</dbReference>
<feature type="coiled-coil region" evidence="12">
    <location>
        <begin position="350"/>
        <end position="377"/>
    </location>
</feature>
<dbReference type="Pfam" id="PF21355">
    <property type="entry name" value="TRAF-mep_MATH"/>
    <property type="match status" value="1"/>
</dbReference>
<evidence type="ECO:0000256" key="1">
    <source>
        <dbReference type="ARBA" id="ARBA00004496"/>
    </source>
</evidence>
<dbReference type="PROSITE" id="PS50144">
    <property type="entry name" value="MATH"/>
    <property type="match status" value="1"/>
</dbReference>
<evidence type="ECO:0000313" key="17">
    <source>
        <dbReference type="Proteomes" id="UP000678393"/>
    </source>
</evidence>
<name>A0A8S3ZZH9_9EUPU</name>
<feature type="domain" description="TRAF-type" evidence="15">
    <location>
        <begin position="179"/>
        <end position="232"/>
    </location>
</feature>
<dbReference type="InterPro" id="IPR013083">
    <property type="entry name" value="Znf_RING/FYVE/PHD"/>
</dbReference>
<dbReference type="GO" id="GO:0006915">
    <property type="term" value="P:apoptotic process"/>
    <property type="evidence" value="ECO:0007669"/>
    <property type="project" value="UniProtKB-KW"/>
</dbReference>
<protein>
    <recommendedName>
        <fullName evidence="18">TNF receptor-associated factor</fullName>
    </recommendedName>
</protein>
<proteinExistence type="predicted"/>
<reference evidence="16" key="1">
    <citation type="submission" date="2021-04" db="EMBL/GenBank/DDBJ databases">
        <authorList>
            <consortium name="Molecular Ecology Group"/>
        </authorList>
    </citation>
    <scope>NUCLEOTIDE SEQUENCE</scope>
</reference>
<keyword evidence="3" id="KW-1017">Isopeptide bond</keyword>
<dbReference type="Proteomes" id="UP000678393">
    <property type="component" value="Unassembled WGS sequence"/>
</dbReference>
<keyword evidence="9" id="KW-0832">Ubl conjugation</keyword>
<dbReference type="GO" id="GO:0042981">
    <property type="term" value="P:regulation of apoptotic process"/>
    <property type="evidence" value="ECO:0007669"/>
    <property type="project" value="InterPro"/>
</dbReference>
<dbReference type="GO" id="GO:0009898">
    <property type="term" value="C:cytoplasmic side of plasma membrane"/>
    <property type="evidence" value="ECO:0007669"/>
    <property type="project" value="TreeGrafter"/>
</dbReference>
<keyword evidence="5 11" id="KW-0479">Metal-binding</keyword>
<dbReference type="AlphaFoldDB" id="A0A8S3ZZH9"/>
<keyword evidence="17" id="KW-1185">Reference proteome</keyword>
<evidence type="ECO:0000256" key="8">
    <source>
        <dbReference type="ARBA" id="ARBA00022833"/>
    </source>
</evidence>
<keyword evidence="10 12" id="KW-0175">Coiled coil</keyword>
<keyword evidence="6" id="KW-0677">Repeat</keyword>
<evidence type="ECO:0000256" key="11">
    <source>
        <dbReference type="PROSITE-ProRule" id="PRU00207"/>
    </source>
</evidence>
<evidence type="ECO:0000259" key="13">
    <source>
        <dbReference type="PROSITE" id="PS50089"/>
    </source>
</evidence>
<dbReference type="InterPro" id="IPR012227">
    <property type="entry name" value="TNF_rcpt-assoc_TRAF_met"/>
</dbReference>
<dbReference type="PANTHER" id="PTHR10131">
    <property type="entry name" value="TNF RECEPTOR ASSOCIATED FACTOR"/>
    <property type="match status" value="1"/>
</dbReference>
<evidence type="ECO:0000259" key="15">
    <source>
        <dbReference type="PROSITE" id="PS50145"/>
    </source>
</evidence>
<feature type="domain" description="RING-type" evidence="13">
    <location>
        <begin position="36"/>
        <end position="75"/>
    </location>
</feature>
<accession>A0A8S3ZZH9</accession>
<dbReference type="SUPFAM" id="SSF57850">
    <property type="entry name" value="RING/U-box"/>
    <property type="match status" value="1"/>
</dbReference>
<dbReference type="InterPro" id="IPR001841">
    <property type="entry name" value="Znf_RING"/>
</dbReference>
<dbReference type="FunFam" id="2.60.210.10:FF:000001">
    <property type="entry name" value="TNF receptor-associated factor"/>
    <property type="match status" value="1"/>
</dbReference>
<dbReference type="GO" id="GO:0005737">
    <property type="term" value="C:cytoplasm"/>
    <property type="evidence" value="ECO:0007669"/>
    <property type="project" value="UniProtKB-SubCell"/>
</dbReference>
<keyword evidence="7 11" id="KW-0863">Zinc-finger</keyword>
<dbReference type="EMBL" id="CAJHNH020006335">
    <property type="protein sequence ID" value="CAG5133598.1"/>
    <property type="molecule type" value="Genomic_DNA"/>
</dbReference>
<evidence type="ECO:0000256" key="4">
    <source>
        <dbReference type="ARBA" id="ARBA00022703"/>
    </source>
</evidence>
<dbReference type="GO" id="GO:0007165">
    <property type="term" value="P:signal transduction"/>
    <property type="evidence" value="ECO:0007669"/>
    <property type="project" value="InterPro"/>
</dbReference>
<dbReference type="InterPro" id="IPR001293">
    <property type="entry name" value="Znf_TRAF"/>
</dbReference>
<feature type="zinc finger region" description="TRAF-type" evidence="11">
    <location>
        <begin position="179"/>
        <end position="232"/>
    </location>
</feature>
<keyword evidence="4" id="KW-0053">Apoptosis</keyword>
<evidence type="ECO:0000259" key="14">
    <source>
        <dbReference type="PROSITE" id="PS50144"/>
    </source>
</evidence>
<dbReference type="Gene3D" id="2.60.210.10">
    <property type="entry name" value="Apoptosis, Tumor Necrosis Factor Receptor Associated Protein 2, Chain A"/>
    <property type="match status" value="1"/>
</dbReference>
<dbReference type="GO" id="GO:0005164">
    <property type="term" value="F:tumor necrosis factor receptor binding"/>
    <property type="evidence" value="ECO:0007669"/>
    <property type="project" value="TreeGrafter"/>
</dbReference>
<dbReference type="GO" id="GO:0043122">
    <property type="term" value="P:regulation of canonical NF-kappaB signal transduction"/>
    <property type="evidence" value="ECO:0007669"/>
    <property type="project" value="TreeGrafter"/>
</dbReference>
<organism evidence="16 17">
    <name type="scientific">Candidula unifasciata</name>
    <dbReference type="NCBI Taxonomy" id="100452"/>
    <lineage>
        <taxon>Eukaryota</taxon>
        <taxon>Metazoa</taxon>
        <taxon>Spiralia</taxon>
        <taxon>Lophotrochozoa</taxon>
        <taxon>Mollusca</taxon>
        <taxon>Gastropoda</taxon>
        <taxon>Heterobranchia</taxon>
        <taxon>Euthyneura</taxon>
        <taxon>Panpulmonata</taxon>
        <taxon>Eupulmonata</taxon>
        <taxon>Stylommatophora</taxon>
        <taxon>Helicina</taxon>
        <taxon>Helicoidea</taxon>
        <taxon>Geomitridae</taxon>
        <taxon>Candidula</taxon>
    </lineage>
</organism>
<evidence type="ECO:0000256" key="6">
    <source>
        <dbReference type="ARBA" id="ARBA00022737"/>
    </source>
</evidence>
<evidence type="ECO:0000256" key="10">
    <source>
        <dbReference type="ARBA" id="ARBA00023054"/>
    </source>
</evidence>
<dbReference type="PANTHER" id="PTHR10131:SF138">
    <property type="entry name" value="RE66324P"/>
    <property type="match status" value="1"/>
</dbReference>
<evidence type="ECO:0000256" key="7">
    <source>
        <dbReference type="ARBA" id="ARBA00022771"/>
    </source>
</evidence>
<dbReference type="GO" id="GO:0008270">
    <property type="term" value="F:zinc ion binding"/>
    <property type="evidence" value="ECO:0007669"/>
    <property type="project" value="UniProtKB-KW"/>
</dbReference>
<dbReference type="SMART" id="SM00061">
    <property type="entry name" value="MATH"/>
    <property type="match status" value="1"/>
</dbReference>
<gene>
    <name evidence="16" type="ORF">CUNI_LOCUS19156</name>
</gene>
<dbReference type="PROSITE" id="PS50089">
    <property type="entry name" value="ZF_RING_2"/>
    <property type="match status" value="1"/>
</dbReference>
<evidence type="ECO:0000256" key="3">
    <source>
        <dbReference type="ARBA" id="ARBA00022499"/>
    </source>
</evidence>
<comment type="caution">
    <text evidence="16">The sequence shown here is derived from an EMBL/GenBank/DDBJ whole genome shotgun (WGS) entry which is preliminary data.</text>
</comment>
<comment type="subcellular location">
    <subcellularLocation>
        <location evidence="1">Cytoplasm</location>
    </subcellularLocation>
</comment>
<dbReference type="PIRSF" id="PIRSF015614">
    <property type="entry name" value="TRAF"/>
    <property type="match status" value="1"/>
</dbReference>
<dbReference type="SMART" id="SM00184">
    <property type="entry name" value="RING"/>
    <property type="match status" value="1"/>
</dbReference>
<dbReference type="Gene3D" id="3.30.40.10">
    <property type="entry name" value="Zinc/RING finger domain, C3HC4 (zinc finger)"/>
    <property type="match status" value="3"/>
</dbReference>